<dbReference type="Gene3D" id="3.40.190.100">
    <property type="entry name" value="Glycine betaine-binding periplasmic protein, domain 2"/>
    <property type="match status" value="1"/>
</dbReference>
<feature type="domain" description="ABC-type glycine betaine transport system substrate-binding" evidence="5">
    <location>
        <begin position="38"/>
        <end position="282"/>
    </location>
</feature>
<dbReference type="SUPFAM" id="SSF53850">
    <property type="entry name" value="Periplasmic binding protein-like II"/>
    <property type="match status" value="1"/>
</dbReference>
<keyword evidence="3" id="KW-1003">Cell membrane</keyword>
<evidence type="ECO:0000259" key="5">
    <source>
        <dbReference type="Pfam" id="PF04069"/>
    </source>
</evidence>
<dbReference type="PANTHER" id="PTHR47737:SF1">
    <property type="entry name" value="GLYCINE BETAINE_PROLINE BETAINE TRANSPORT SYSTEM PERMEASE PROTEIN PROW"/>
    <property type="match status" value="1"/>
</dbReference>
<keyword evidence="4" id="KW-0472">Membrane</keyword>
<comment type="caution">
    <text evidence="6">The sequence shown here is derived from an EMBL/GenBank/DDBJ whole genome shotgun (WGS) entry which is preliminary data.</text>
</comment>
<dbReference type="PANTHER" id="PTHR47737">
    <property type="entry name" value="GLYCINE BETAINE/PROLINE BETAINE TRANSPORT SYSTEM PERMEASE PROTEIN PROW"/>
    <property type="match status" value="1"/>
</dbReference>
<sequence>MQIKKIGLSIGSIAAVLGLVAGCGTGNNSSGGSSSSSKTVDIGYITWDEDVAVSYLWQNILESKGYTVKLDQLQAGPLFTGLSQNNVNLFFDTWLPDTHKAYMQKYGANLESLGKWYQGKTTEGIVVPTYMTNVNSISDLNKISGELGGQIVGIEPGAGETSLAQNAIKDYGLKETLQSSSTPAMLAALKKAYDAKKPIAVLLWSPHWAFATYKLKYLKDPKQAFGKAGWIQTEANKTWAQANPKVAGWIKNFKLTDQQLGQLENDINQADNQADGVKKWVAANQQLVNSWTKS</sequence>
<dbReference type="RefSeq" id="WP_377943046.1">
    <property type="nucleotide sequence ID" value="NZ_JBHUCX010000027.1"/>
</dbReference>
<gene>
    <name evidence="6" type="ORF">ACFSB2_10765</name>
</gene>
<dbReference type="EMBL" id="JBHUCX010000027">
    <property type="protein sequence ID" value="MFD1675174.1"/>
    <property type="molecule type" value="Genomic_DNA"/>
</dbReference>
<protein>
    <submittedName>
        <fullName evidence="6">Glycine betaine ABC transporter substrate-binding protein</fullName>
    </submittedName>
</protein>
<keyword evidence="7" id="KW-1185">Reference proteome</keyword>
<proteinExistence type="predicted"/>
<keyword evidence="2" id="KW-0813">Transport</keyword>
<evidence type="ECO:0000313" key="7">
    <source>
        <dbReference type="Proteomes" id="UP001597079"/>
    </source>
</evidence>
<evidence type="ECO:0000256" key="4">
    <source>
        <dbReference type="ARBA" id="ARBA00023136"/>
    </source>
</evidence>
<dbReference type="Pfam" id="PF04069">
    <property type="entry name" value="OpuAC"/>
    <property type="match status" value="1"/>
</dbReference>
<evidence type="ECO:0000256" key="3">
    <source>
        <dbReference type="ARBA" id="ARBA00022475"/>
    </source>
</evidence>
<organism evidence="6 7">
    <name type="scientific">Alicyclobacillus fodiniaquatilis</name>
    <dbReference type="NCBI Taxonomy" id="1661150"/>
    <lineage>
        <taxon>Bacteria</taxon>
        <taxon>Bacillati</taxon>
        <taxon>Bacillota</taxon>
        <taxon>Bacilli</taxon>
        <taxon>Bacillales</taxon>
        <taxon>Alicyclobacillaceae</taxon>
        <taxon>Alicyclobacillus</taxon>
    </lineage>
</organism>
<name>A0ABW4JHC5_9BACL</name>
<dbReference type="CDD" id="cd13639">
    <property type="entry name" value="PBP2_OpuAC_like"/>
    <property type="match status" value="1"/>
</dbReference>
<dbReference type="Gene3D" id="3.10.105.10">
    <property type="entry name" value="Dipeptide-binding Protein, Domain 3"/>
    <property type="match status" value="2"/>
</dbReference>
<evidence type="ECO:0000256" key="1">
    <source>
        <dbReference type="ARBA" id="ARBA00004236"/>
    </source>
</evidence>
<comment type="subcellular location">
    <subcellularLocation>
        <location evidence="1">Cell membrane</location>
    </subcellularLocation>
</comment>
<dbReference type="PROSITE" id="PS51257">
    <property type="entry name" value="PROKAR_LIPOPROTEIN"/>
    <property type="match status" value="1"/>
</dbReference>
<reference evidence="7" key="1">
    <citation type="journal article" date="2019" name="Int. J. Syst. Evol. Microbiol.">
        <title>The Global Catalogue of Microorganisms (GCM) 10K type strain sequencing project: providing services to taxonomists for standard genome sequencing and annotation.</title>
        <authorList>
            <consortium name="The Broad Institute Genomics Platform"/>
            <consortium name="The Broad Institute Genome Sequencing Center for Infectious Disease"/>
            <person name="Wu L."/>
            <person name="Ma J."/>
        </authorList>
    </citation>
    <scope>NUCLEOTIDE SEQUENCE [LARGE SCALE GENOMIC DNA]</scope>
    <source>
        <strain evidence="7">CGMCC 1.12286</strain>
    </source>
</reference>
<evidence type="ECO:0000313" key="6">
    <source>
        <dbReference type="EMBL" id="MFD1675174.1"/>
    </source>
</evidence>
<dbReference type="InterPro" id="IPR007210">
    <property type="entry name" value="ABC_Gly_betaine_transp_sub-bd"/>
</dbReference>
<dbReference type="Proteomes" id="UP001597079">
    <property type="component" value="Unassembled WGS sequence"/>
</dbReference>
<accession>A0ABW4JHC5</accession>
<evidence type="ECO:0000256" key="2">
    <source>
        <dbReference type="ARBA" id="ARBA00022448"/>
    </source>
</evidence>